<comment type="subcellular location">
    <subcellularLocation>
        <location evidence="1">Cell projection</location>
        <location evidence="1">Cilium</location>
    </subcellularLocation>
</comment>
<dbReference type="Proteomes" id="UP000046393">
    <property type="component" value="Unplaced"/>
</dbReference>
<evidence type="ECO:0000256" key="1">
    <source>
        <dbReference type="ARBA" id="ARBA00004138"/>
    </source>
</evidence>
<dbReference type="InterPro" id="IPR056156">
    <property type="entry name" value="TPR_IF140_C"/>
</dbReference>
<evidence type="ECO:0000259" key="7">
    <source>
        <dbReference type="Pfam" id="PF24762"/>
    </source>
</evidence>
<evidence type="ECO:0000256" key="5">
    <source>
        <dbReference type="ARBA" id="ARBA00023273"/>
    </source>
</evidence>
<dbReference type="Pfam" id="PF24762">
    <property type="entry name" value="TPR_IF140-IFT172"/>
    <property type="match status" value="2"/>
</dbReference>
<dbReference type="InterPro" id="IPR011990">
    <property type="entry name" value="TPR-like_helical_dom_sf"/>
</dbReference>
<dbReference type="GO" id="GO:0036064">
    <property type="term" value="C:ciliary basal body"/>
    <property type="evidence" value="ECO:0007669"/>
    <property type="project" value="TreeGrafter"/>
</dbReference>
<dbReference type="Pfam" id="PF24760">
    <property type="entry name" value="TPR_IF140_C"/>
    <property type="match status" value="1"/>
</dbReference>
<organism evidence="8 9">
    <name type="scientific">Syphacia muris</name>
    <dbReference type="NCBI Taxonomy" id="451379"/>
    <lineage>
        <taxon>Eukaryota</taxon>
        <taxon>Metazoa</taxon>
        <taxon>Ecdysozoa</taxon>
        <taxon>Nematoda</taxon>
        <taxon>Chromadorea</taxon>
        <taxon>Rhabditida</taxon>
        <taxon>Spirurina</taxon>
        <taxon>Oxyuridomorpha</taxon>
        <taxon>Oxyuroidea</taxon>
        <taxon>Oxyuridae</taxon>
        <taxon>Syphacia</taxon>
    </lineage>
</organism>
<protein>
    <submittedName>
        <fullName evidence="9">Intraflagellar transport protein 140 homolog</fullName>
    </submittedName>
</protein>
<dbReference type="SUPFAM" id="SSF48452">
    <property type="entry name" value="TPR-like"/>
    <property type="match status" value="1"/>
</dbReference>
<dbReference type="GO" id="GO:0005930">
    <property type="term" value="C:axoneme"/>
    <property type="evidence" value="ECO:0007669"/>
    <property type="project" value="TreeGrafter"/>
</dbReference>
<dbReference type="Gene3D" id="1.25.40.470">
    <property type="match status" value="2"/>
</dbReference>
<name>A0A0N5AIM0_9BILA</name>
<evidence type="ECO:0000256" key="3">
    <source>
        <dbReference type="ARBA" id="ARBA00022737"/>
    </source>
</evidence>
<evidence type="ECO:0000313" key="8">
    <source>
        <dbReference type="Proteomes" id="UP000046393"/>
    </source>
</evidence>
<dbReference type="InterPro" id="IPR056168">
    <property type="entry name" value="TPR_IF140/IFT172/WDR19"/>
</dbReference>
<keyword evidence="3" id="KW-0677">Repeat</keyword>
<dbReference type="WBParaSite" id="SMUV_0000427101-mRNA-1">
    <property type="protein sequence ID" value="SMUV_0000427101-mRNA-1"/>
    <property type="gene ID" value="SMUV_0000427101"/>
</dbReference>
<dbReference type="PANTHER" id="PTHR15722">
    <property type="entry name" value="IFT140/172-RELATED"/>
    <property type="match status" value="1"/>
</dbReference>
<dbReference type="GO" id="GO:0035721">
    <property type="term" value="P:intraciliary retrograde transport"/>
    <property type="evidence" value="ECO:0007669"/>
    <property type="project" value="TreeGrafter"/>
</dbReference>
<accession>A0A0N5AIM0</accession>
<reference evidence="9" key="1">
    <citation type="submission" date="2017-02" db="UniProtKB">
        <authorList>
            <consortium name="WormBaseParasite"/>
        </authorList>
    </citation>
    <scope>IDENTIFICATION</scope>
</reference>
<dbReference type="PANTHER" id="PTHR15722:SF7">
    <property type="entry name" value="INTRAFLAGELLAR TRANSPORT PROTEIN 140 HOMOLOG"/>
    <property type="match status" value="1"/>
</dbReference>
<evidence type="ECO:0000313" key="9">
    <source>
        <dbReference type="WBParaSite" id="SMUV_0000427101-mRNA-1"/>
    </source>
</evidence>
<evidence type="ECO:0000256" key="2">
    <source>
        <dbReference type="ARBA" id="ARBA00022574"/>
    </source>
</evidence>
<evidence type="ECO:0000256" key="4">
    <source>
        <dbReference type="ARBA" id="ARBA00023069"/>
    </source>
</evidence>
<feature type="domain" description="IF140/IFT172/WDR19 TPR" evidence="7">
    <location>
        <begin position="11"/>
        <end position="406"/>
    </location>
</feature>
<feature type="domain" description="IF140 C-terminal TPR" evidence="6">
    <location>
        <begin position="538"/>
        <end position="607"/>
    </location>
</feature>
<dbReference type="FunFam" id="1.25.40.470:FF:000028">
    <property type="entry name" value="Intraflagellar transport protein 140-like protein"/>
    <property type="match status" value="1"/>
</dbReference>
<dbReference type="GO" id="GO:0030991">
    <property type="term" value="C:intraciliary transport particle A"/>
    <property type="evidence" value="ECO:0007669"/>
    <property type="project" value="TreeGrafter"/>
</dbReference>
<keyword evidence="8" id="KW-1185">Reference proteome</keyword>
<feature type="domain" description="IF140/IFT172/WDR19 TPR" evidence="7">
    <location>
        <begin position="440"/>
        <end position="528"/>
    </location>
</feature>
<keyword evidence="5" id="KW-0966">Cell projection</keyword>
<proteinExistence type="predicted"/>
<evidence type="ECO:0000259" key="6">
    <source>
        <dbReference type="Pfam" id="PF24760"/>
    </source>
</evidence>
<keyword evidence="4" id="KW-0969">Cilium</keyword>
<keyword evidence="2" id="KW-0853">WD repeat</keyword>
<dbReference type="AlphaFoldDB" id="A0A0N5AIM0"/>
<sequence>MINFSFYLTIGRIDEAFKEIKFIKSDKVWEHMALMCLKTRRLDVALTCLGNMGNACGARVVREAIESGEPQELQLAYLAIQLGLDDEALSLFKSCGRYDLINKFYQSKNDWNKAFEIAKDLDRIHLRNTHYHYAKNLEANDDIEGAIKHYEISHTNYEEVPRILINNSKKLESYIKKDQDPKMMKWWAQYLESHGDIDSALRFYRQASDYLSVVRLLCRDKKIEEARQLAESCNDNAACYHLARYYENTSDPKNAVHFFAKAHAYNSAIRIAKENRMTDQLANLALMAGESDMLEAARFYEQISGQTDKAVMLYHKGGMVGKAMELAFETQQLTALNLIAKDLNENSEPRILERAATFYAKTQQYTSAIKLLAYAKNYEAAIKFCTDYNVPLDESTAELLTPPKGNLIVQFTLKLCVKFLYSILLNTPMKKSSEILELINDTKKWCQMLQEIAKCCVIQGNYYSAAKKYTQAGNKIEAMRCLLKTGNTEKIIFFANTARNQDIYILAANYLQTLDWKSDENVLNNIVALYSRSNAFGHLAGFYEACAKAEIDDYRDYEKGYMALNEANRCLLKAIERNATEEERLQERCETLRKAIMDIKKFIQLQK</sequence>
<dbReference type="STRING" id="451379.A0A0N5AIM0"/>